<feature type="domain" description="AAA+ ATPase" evidence="2">
    <location>
        <begin position="1258"/>
        <end position="1411"/>
    </location>
</feature>
<keyword evidence="4" id="KW-1185">Reference proteome</keyword>
<evidence type="ECO:0000313" key="4">
    <source>
        <dbReference type="Proteomes" id="UP000267268"/>
    </source>
</evidence>
<dbReference type="EMBL" id="CP034562">
    <property type="protein sequence ID" value="AZQ64215.1"/>
    <property type="molecule type" value="Genomic_DNA"/>
</dbReference>
<feature type="coiled-coil region" evidence="1">
    <location>
        <begin position="584"/>
        <end position="627"/>
    </location>
</feature>
<dbReference type="GO" id="GO:0016887">
    <property type="term" value="F:ATP hydrolysis activity"/>
    <property type="evidence" value="ECO:0007669"/>
    <property type="project" value="InterPro"/>
</dbReference>
<evidence type="ECO:0000313" key="3">
    <source>
        <dbReference type="EMBL" id="AZQ64215.1"/>
    </source>
</evidence>
<dbReference type="KEGG" id="fll:EI427_18875"/>
<dbReference type="Pfam" id="PF00004">
    <property type="entry name" value="AAA"/>
    <property type="match status" value="1"/>
</dbReference>
<accession>A0A3S9P7M5</accession>
<dbReference type="Pfam" id="PF25472">
    <property type="entry name" value="DUF7902"/>
    <property type="match status" value="1"/>
</dbReference>
<keyword evidence="1" id="KW-0175">Coiled coil</keyword>
<dbReference type="InterPro" id="IPR057224">
    <property type="entry name" value="DUF7902"/>
</dbReference>
<dbReference type="InterPro" id="IPR027417">
    <property type="entry name" value="P-loop_NTPase"/>
</dbReference>
<name>A0A3S9P7M5_9BACT</name>
<dbReference type="InterPro" id="IPR003959">
    <property type="entry name" value="ATPase_AAA_core"/>
</dbReference>
<dbReference type="InterPro" id="IPR020958">
    <property type="entry name" value="DUF3686"/>
</dbReference>
<sequence length="1622" mass="186239">MLENGTYELLQKRLQESSSELQNSLDNLNTLRKDLFGSIEIGLIASDRLMTENNCTARDMIPIGNTFIFGYNVQLGLRTEMTLTDVFSIYSYKDESHSFHAEPLILINDKQFIKDFRELYQYNKGTKFTQFFKIGNSLFMLFQISDRVGDIKAFKWSVENETLKYVDARSEHEIKFPSQHEFEWVKTKREDFREGLHPHVSINDKVFVETVGGDLTIKIEDNTSEGEGILAEEVEEKDQRLEDGDIHFADLGNLILLKVLPYREKVWRYFIYNDKLKTAIRVNALSNACILLPEEQGVIFSNGYYLQNGEYKIFEKIEHDWIFKKKIVAPNGEDYLFIFYQRDTGEYILLSYNVIEQTVQPPLKCNGYSLFKNGELVYFKSDNEPRKTHTLQILQSPFVDPDAVQIQSNKEHFLINVGNKEVVKAMAQMKSIHVLCNKPDSYLGLYSDILQETTSTLDIYTWLEREDVGKLSTSLLAIQNTAGAAIEEYEKVNRQRKNADEEETAFNTECVKITRETDRETYKDITGFVKALATLRALRGKAVSLKEVRYISIEPLEEWEVKLKEQTQKIGERCTRFLLGEDALNAFISKIDEIRKALETIEKTVDIDEAIEELATIGKELELLIETVSNLNIKDPTQTAEIINRISNLFSSLNSVKAQSKEKKTQLSKAEASAEFTAQFRLLEQSVSSFLDIANSPEECEEYLSKLSAQIEELEGKFSEHDTFSEQLEIKREEVASAFENKKIQLEEIRNRKSMRLRNSADRMIQSILSKAKKIEKEDQLTAYFSTDLLIEKLRDTSTKLSEIGDTSKAEEVLGALKNAQKEAIRQLRDRSELNVDGPGFIRFGKHSFAVSQQELNATIVERKGNLFYHLTGTDFFTEVQNKALENTQDVWTMSIPSESSSIYRSEYLAYVFINQKYGGNTSVIQSLSKEQLDKEVLEYMSKALNEGYLKGVHNVDAVKIIQTYSALNLSLKTLCYDTKTRALAQLVWLKELPKEEKERINQWSTGFSLFKQAFLEKVDPSSILKYIIPYSDIVLEKLNIQDDINATDIALCLIDLLSESNFIVSAEADYLKEEFNRLLISKNLVEPFKDNMQRLSKDWDQLITFLDIGWDTLFKSTAFKGEASDYTQYTLEASLLLADAFNAERQVVKIEHKQVIKGLLGDHKLIDKGEYVLNYHDFSNRIKKHLRKDLPMFNTYIEQRGKVLTQFKKEIKLSSFEPKVLSSFVRNRLINDVYLPLIGENLSKQIGASGKKKRTDLMGLLLLISPPGYGKTTLMEYVANRLGLIFMKINGPSIGHQVLSLDPEEAPNATAREELEKLGLALEMGNNVMLYLDDIQHCNPEFLQKFISLCDGQRKIEGVYNGNTKTYDLRGKRFCVIMAGNPYTESGDKFQIPDMLANRADTYNLGEVIGSTQTAFELSYIENCLTSNQFISQWTNYPKKDLYQLISSIKNDSLSTLELEVNLSTDEKEESIKVFKQLLYVQDVILKVNQNYVSSAAQDDDYRIEPPFKLQGSYRNMNKLAEKVSPIMNDTELKDLVISHYENESQTLTSAAEENLLKFKESLEILTEDEFNRWEEIKQTFRKKNNLKVLGDQKGEKMLTHLSDISGAIKSLKKEMIYVVK</sequence>
<reference evidence="3 4" key="1">
    <citation type="submission" date="2018-12" db="EMBL/GenBank/DDBJ databases">
        <title>Flammeovirga pectinis sp. nov., isolated from the gut of the Korean scallop, Patinopecten yessoensis.</title>
        <authorList>
            <person name="Bae J.-W."/>
            <person name="Jeong Y.-S."/>
            <person name="Kang W."/>
        </authorList>
    </citation>
    <scope>NUCLEOTIDE SEQUENCE [LARGE SCALE GENOMIC DNA]</scope>
    <source>
        <strain evidence="3 4">L12M1</strain>
    </source>
</reference>
<dbReference type="InterPro" id="IPR003593">
    <property type="entry name" value="AAA+_ATPase"/>
</dbReference>
<evidence type="ECO:0000259" key="2">
    <source>
        <dbReference type="SMART" id="SM00382"/>
    </source>
</evidence>
<dbReference type="OrthoDB" id="9814769at2"/>
<dbReference type="Pfam" id="PF12458">
    <property type="entry name" value="DUF3686"/>
    <property type="match status" value="1"/>
</dbReference>
<evidence type="ECO:0000256" key="1">
    <source>
        <dbReference type="SAM" id="Coils"/>
    </source>
</evidence>
<dbReference type="SUPFAM" id="SSF52540">
    <property type="entry name" value="P-loop containing nucleoside triphosphate hydrolases"/>
    <property type="match status" value="1"/>
</dbReference>
<dbReference type="SMART" id="SM00382">
    <property type="entry name" value="AAA"/>
    <property type="match status" value="1"/>
</dbReference>
<dbReference type="RefSeq" id="WP_126617681.1">
    <property type="nucleotide sequence ID" value="NZ_CP034562.1"/>
</dbReference>
<organism evidence="3 4">
    <name type="scientific">Flammeovirga pectinis</name>
    <dbReference type="NCBI Taxonomy" id="2494373"/>
    <lineage>
        <taxon>Bacteria</taxon>
        <taxon>Pseudomonadati</taxon>
        <taxon>Bacteroidota</taxon>
        <taxon>Cytophagia</taxon>
        <taxon>Cytophagales</taxon>
        <taxon>Flammeovirgaceae</taxon>
        <taxon>Flammeovirga</taxon>
    </lineage>
</organism>
<protein>
    <submittedName>
        <fullName evidence="3">AAA family ATPase</fullName>
    </submittedName>
</protein>
<dbReference type="Gene3D" id="3.40.50.300">
    <property type="entry name" value="P-loop containing nucleotide triphosphate hydrolases"/>
    <property type="match status" value="1"/>
</dbReference>
<dbReference type="Proteomes" id="UP000267268">
    <property type="component" value="Chromosome 1"/>
</dbReference>
<proteinExistence type="predicted"/>
<dbReference type="GO" id="GO:0005524">
    <property type="term" value="F:ATP binding"/>
    <property type="evidence" value="ECO:0007669"/>
    <property type="project" value="InterPro"/>
</dbReference>
<feature type="coiled-coil region" evidence="1">
    <location>
        <begin position="7"/>
        <end position="34"/>
    </location>
</feature>
<gene>
    <name evidence="3" type="ORF">EI427_18875</name>
</gene>